<feature type="transmembrane region" description="Helical" evidence="4">
    <location>
        <begin position="360"/>
        <end position="380"/>
    </location>
</feature>
<name>A0A975A0Y9_9BACT</name>
<keyword evidence="1 4" id="KW-0812">Transmembrane</keyword>
<protein>
    <submittedName>
        <fullName evidence="6">MFS transporter</fullName>
    </submittedName>
</protein>
<dbReference type="CDD" id="cd17489">
    <property type="entry name" value="MFS_YfcJ_like"/>
    <property type="match status" value="1"/>
</dbReference>
<dbReference type="PANTHER" id="PTHR23531:SF1">
    <property type="entry name" value="QUINOLENE RESISTANCE PROTEIN NORA"/>
    <property type="match status" value="1"/>
</dbReference>
<evidence type="ECO:0000313" key="6">
    <source>
        <dbReference type="EMBL" id="QSE97705.1"/>
    </source>
</evidence>
<dbReference type="Proteomes" id="UP000662783">
    <property type="component" value="Chromosome"/>
</dbReference>
<dbReference type="InterPro" id="IPR020846">
    <property type="entry name" value="MFS_dom"/>
</dbReference>
<dbReference type="GO" id="GO:0022857">
    <property type="term" value="F:transmembrane transporter activity"/>
    <property type="evidence" value="ECO:0007669"/>
    <property type="project" value="InterPro"/>
</dbReference>
<feature type="transmembrane region" description="Helical" evidence="4">
    <location>
        <begin position="7"/>
        <end position="29"/>
    </location>
</feature>
<accession>A0A975A0Y9</accession>
<dbReference type="KEGG" id="fuv:JR347_01045"/>
<dbReference type="SUPFAM" id="SSF103473">
    <property type="entry name" value="MFS general substrate transporter"/>
    <property type="match status" value="1"/>
</dbReference>
<feature type="transmembrane region" description="Helical" evidence="4">
    <location>
        <begin position="330"/>
        <end position="354"/>
    </location>
</feature>
<evidence type="ECO:0000256" key="1">
    <source>
        <dbReference type="ARBA" id="ARBA00022692"/>
    </source>
</evidence>
<gene>
    <name evidence="6" type="ORF">JR347_01045</name>
</gene>
<dbReference type="Pfam" id="PF07690">
    <property type="entry name" value="MFS_1"/>
    <property type="match status" value="1"/>
</dbReference>
<evidence type="ECO:0000256" key="3">
    <source>
        <dbReference type="ARBA" id="ARBA00023136"/>
    </source>
</evidence>
<dbReference type="InterPro" id="IPR036259">
    <property type="entry name" value="MFS_trans_sf"/>
</dbReference>
<keyword evidence="7" id="KW-1185">Reference proteome</keyword>
<evidence type="ECO:0000259" key="5">
    <source>
        <dbReference type="PROSITE" id="PS50850"/>
    </source>
</evidence>
<keyword evidence="3 4" id="KW-0472">Membrane</keyword>
<organism evidence="6 7">
    <name type="scientific">Fulvivirga lutea</name>
    <dbReference type="NCBI Taxonomy" id="2810512"/>
    <lineage>
        <taxon>Bacteria</taxon>
        <taxon>Pseudomonadati</taxon>
        <taxon>Bacteroidota</taxon>
        <taxon>Cytophagia</taxon>
        <taxon>Cytophagales</taxon>
        <taxon>Fulvivirgaceae</taxon>
        <taxon>Fulvivirga</taxon>
    </lineage>
</organism>
<feature type="domain" description="Major facilitator superfamily (MFS) profile" evidence="5">
    <location>
        <begin position="10"/>
        <end position="386"/>
    </location>
</feature>
<evidence type="ECO:0000313" key="7">
    <source>
        <dbReference type="Proteomes" id="UP000662783"/>
    </source>
</evidence>
<feature type="transmembrane region" description="Helical" evidence="4">
    <location>
        <begin position="209"/>
        <end position="231"/>
    </location>
</feature>
<feature type="transmembrane region" description="Helical" evidence="4">
    <location>
        <begin position="44"/>
        <end position="63"/>
    </location>
</feature>
<feature type="transmembrane region" description="Helical" evidence="4">
    <location>
        <begin position="163"/>
        <end position="182"/>
    </location>
</feature>
<keyword evidence="2 4" id="KW-1133">Transmembrane helix</keyword>
<dbReference type="InterPro" id="IPR004896">
    <property type="entry name" value="PucC-rel"/>
</dbReference>
<feature type="transmembrane region" description="Helical" evidence="4">
    <location>
        <begin position="243"/>
        <end position="260"/>
    </location>
</feature>
<evidence type="ECO:0000256" key="4">
    <source>
        <dbReference type="SAM" id="Phobius"/>
    </source>
</evidence>
<feature type="transmembrane region" description="Helical" evidence="4">
    <location>
        <begin position="272"/>
        <end position="290"/>
    </location>
</feature>
<dbReference type="InterPro" id="IPR052714">
    <property type="entry name" value="MFS_Exporter"/>
</dbReference>
<dbReference type="InterPro" id="IPR011701">
    <property type="entry name" value="MFS"/>
</dbReference>
<evidence type="ECO:0000256" key="2">
    <source>
        <dbReference type="ARBA" id="ARBA00022989"/>
    </source>
</evidence>
<dbReference type="Pfam" id="PF03209">
    <property type="entry name" value="PUCC"/>
    <property type="match status" value="1"/>
</dbReference>
<feature type="transmembrane region" description="Helical" evidence="4">
    <location>
        <begin position="75"/>
        <end position="102"/>
    </location>
</feature>
<dbReference type="EMBL" id="CP070608">
    <property type="protein sequence ID" value="QSE97705.1"/>
    <property type="molecule type" value="Genomic_DNA"/>
</dbReference>
<proteinExistence type="predicted"/>
<dbReference type="PROSITE" id="PS50850">
    <property type="entry name" value="MFS"/>
    <property type="match status" value="1"/>
</dbReference>
<dbReference type="AlphaFoldDB" id="A0A975A0Y9"/>
<dbReference type="RefSeq" id="WP_205722214.1">
    <property type="nucleotide sequence ID" value="NZ_CP070608.1"/>
</dbReference>
<reference evidence="6" key="1">
    <citation type="submission" date="2021-02" db="EMBL/GenBank/DDBJ databases">
        <title>Fulvivirga sp. S481 isolated from sea water.</title>
        <authorList>
            <person name="Bae S.S."/>
            <person name="Baek K."/>
        </authorList>
    </citation>
    <scope>NUCLEOTIDE SEQUENCE</scope>
    <source>
        <strain evidence="6">S481</strain>
    </source>
</reference>
<feature type="transmembrane region" description="Helical" evidence="4">
    <location>
        <begin position="296"/>
        <end position="318"/>
    </location>
</feature>
<dbReference type="PANTHER" id="PTHR23531">
    <property type="entry name" value="QUINOLENE RESISTANCE PROTEIN NORA"/>
    <property type="match status" value="1"/>
</dbReference>
<dbReference type="Gene3D" id="1.20.1250.20">
    <property type="entry name" value="MFS general substrate transporter like domains"/>
    <property type="match status" value="2"/>
</dbReference>
<sequence length="394" mass="43045">MEKQRTYTFQFWLLCTSSFLFFASFNMIIPELPSFLTKLGGEDYKGFIISLFTLTAGLSRPFSGKLTDKVGRIPVMVFGASICFALGFIYPFVTTILGFFALRLVHGFSTGFKPTGTVAYVADVVPINKRGEAMGIAGFFGTTGMAFGPSLGSKITLMYSIDVMFYASSVLAILSILILVGMKETLENKESLRWSHLKITKHDVYEPTALPPSIVMALTVFSFGIVLTVIPDFSDHLGIKNRGHFYSIFTLSSLLVRILAGKLSDKWGREPVLMLSTSCYIISLLVIGFSESVTQFFTGAVIYGLAVGMNSPTLFAWTADLSPDKSRGKAMATTFIALELGIMMGAILSGWTFSNNPANFPITFGMGAVTAFIALGYLLLRKRKQNLKSATVHA</sequence>